<evidence type="ECO:0000313" key="3">
    <source>
        <dbReference type="Proteomes" id="UP001500383"/>
    </source>
</evidence>
<feature type="region of interest" description="Disordered" evidence="1">
    <location>
        <begin position="70"/>
        <end position="123"/>
    </location>
</feature>
<dbReference type="EMBL" id="BAAAQG010000007">
    <property type="protein sequence ID" value="GAA1705233.1"/>
    <property type="molecule type" value="Genomic_DNA"/>
</dbReference>
<organism evidence="2 3">
    <name type="scientific">Dietzia cercidiphylli</name>
    <dbReference type="NCBI Taxonomy" id="498199"/>
    <lineage>
        <taxon>Bacteria</taxon>
        <taxon>Bacillati</taxon>
        <taxon>Actinomycetota</taxon>
        <taxon>Actinomycetes</taxon>
        <taxon>Mycobacteriales</taxon>
        <taxon>Dietziaceae</taxon>
        <taxon>Dietzia</taxon>
    </lineage>
</organism>
<dbReference type="RefSeq" id="WP_344391453.1">
    <property type="nucleotide sequence ID" value="NZ_BAAAQG010000007.1"/>
</dbReference>
<protein>
    <submittedName>
        <fullName evidence="2">Uncharacterized protein</fullName>
    </submittedName>
</protein>
<sequence length="123" mass="13223">MTAETCRHTDPMTGVVAEVGTDGVPVGLALPAELLDRGPADVARAVLRTLTAAACEARELLDRLAEQEWDGQEWDGQEWDGQEWDGQEWELADWDDADRGAEGWETPEAGRADTSDGPTGGAT</sequence>
<gene>
    <name evidence="2" type="ORF">GCM10009831_13650</name>
</gene>
<accession>A0ABP4UGH2</accession>
<feature type="compositionally biased region" description="Basic and acidic residues" evidence="1">
    <location>
        <begin position="97"/>
        <end position="114"/>
    </location>
</feature>
<proteinExistence type="predicted"/>
<feature type="compositionally biased region" description="Acidic residues" evidence="1">
    <location>
        <begin position="70"/>
        <end position="96"/>
    </location>
</feature>
<evidence type="ECO:0000256" key="1">
    <source>
        <dbReference type="SAM" id="MobiDB-lite"/>
    </source>
</evidence>
<keyword evidence="3" id="KW-1185">Reference proteome</keyword>
<reference evidence="3" key="1">
    <citation type="journal article" date="2019" name="Int. J. Syst. Evol. Microbiol.">
        <title>The Global Catalogue of Microorganisms (GCM) 10K type strain sequencing project: providing services to taxonomists for standard genome sequencing and annotation.</title>
        <authorList>
            <consortium name="The Broad Institute Genomics Platform"/>
            <consortium name="The Broad Institute Genome Sequencing Center for Infectious Disease"/>
            <person name="Wu L."/>
            <person name="Ma J."/>
        </authorList>
    </citation>
    <scope>NUCLEOTIDE SEQUENCE [LARGE SCALE GENOMIC DNA]</scope>
    <source>
        <strain evidence="3">JCM 16002</strain>
    </source>
</reference>
<dbReference type="Proteomes" id="UP001500383">
    <property type="component" value="Unassembled WGS sequence"/>
</dbReference>
<name>A0ABP4UGH2_9ACTN</name>
<comment type="caution">
    <text evidence="2">The sequence shown here is derived from an EMBL/GenBank/DDBJ whole genome shotgun (WGS) entry which is preliminary data.</text>
</comment>
<evidence type="ECO:0000313" key="2">
    <source>
        <dbReference type="EMBL" id="GAA1705233.1"/>
    </source>
</evidence>